<dbReference type="PDB" id="6RE2">
    <property type="method" value="EM"/>
    <property type="resolution" value="3.20 A"/>
    <property type="chains" value="7=1-190"/>
</dbReference>
<dbReference type="EMDB" id="EMD-4837"/>
<dbReference type="PDBsum" id="6REB"/>
<dbReference type="PDB" id="6RDO">
    <property type="method" value="EM"/>
    <property type="resolution" value="3.10 A"/>
    <property type="chains" value="7=1-190"/>
</dbReference>
<dbReference type="PDBsum" id="6RE2"/>
<dbReference type="PDBsum" id="6RDC"/>
<dbReference type="PDB" id="6RDQ">
    <property type="method" value="EM"/>
    <property type="resolution" value="4.00 A"/>
    <property type="chains" value="7=1-190"/>
</dbReference>
<dbReference type="PDB" id="6RDK">
    <property type="method" value="EM"/>
    <property type="resolution" value="3.70 A"/>
    <property type="chains" value="7=1-190"/>
</dbReference>
<dbReference type="PDB" id="6RDU">
    <property type="method" value="EM"/>
    <property type="resolution" value="3.50 A"/>
    <property type="chains" value="7=1-190"/>
</dbReference>
<reference evidence="2 3" key="3">
    <citation type="journal article" date="2019" name="Science">
        <title>Rotary substates of mitochondrial ATP synthase reveal the basis of flexible F&lt;sub&gt;1&lt;/sub&gt;-F&lt;sub&gt;o&lt;/sub&gt; coupling.</title>
        <authorList>
            <person name="Murphy B.J."/>
            <person name="Klusch N."/>
            <person name="Langer J."/>
            <person name="Mills D.J."/>
            <person name="Yildiz O."/>
            <person name="Kuhlbrandt W."/>
        </authorList>
    </citation>
    <scope>STRUCTURE BY ELECTRON MICROSCOPY (2.75 ANGSTROMS)</scope>
</reference>
<dbReference type="PDB" id="6REE">
    <property type="method" value="EM"/>
    <property type="resolution" value="3.10 A"/>
    <property type="chains" value="7=1-190"/>
</dbReference>
<dbReference type="EMDB" id="EMD-4849"/>
<dbReference type="EMDB" id="EMD-4851"/>
<name>D8V7I2_9CHLO</name>
<evidence type="ECO:0007829" key="3">
    <source>
        <dbReference type="PDB" id="6RD6"/>
    </source>
</evidence>
<dbReference type="PDBsum" id="6RDA"/>
<dbReference type="PDBsum" id="6RDI"/>
<dbReference type="PDBsum" id="6RDX"/>
<dbReference type="PDBsum" id="6RD9"/>
<dbReference type="PDBsum" id="6RDU"/>
<dbReference type="PDB" id="6RDT">
    <property type="method" value="EM"/>
    <property type="resolution" value="3.40 A"/>
    <property type="chains" value="7=1-190"/>
</dbReference>
<dbReference type="PDBsum" id="6RES"/>
<dbReference type="PDB" id="6RDH">
    <property type="method" value="EM"/>
    <property type="resolution" value="3.00 A"/>
    <property type="chains" value="7=1-190"/>
</dbReference>
<dbReference type="SMR" id="D8V7I2"/>
<dbReference type="EMDB" id="EMD-4840"/>
<dbReference type="PDB" id="6REF">
    <property type="method" value="EM"/>
    <property type="resolution" value="3.30 A"/>
    <property type="chains" value="7=1-190"/>
</dbReference>
<dbReference type="PDBsum" id="6RDZ"/>
<dbReference type="EMBL" id="GQ427067">
    <property type="protein sequence ID" value="ACU68928.1"/>
    <property type="molecule type" value="mRNA"/>
</dbReference>
<dbReference type="PDB" id="6RES">
    <property type="method" value="EM"/>
    <property type="resolution" value="4.30 A"/>
    <property type="chains" value="7=1-190"/>
</dbReference>
<proteinExistence type="evidence at protein level"/>
<dbReference type="PDB" id="6RDN">
    <property type="method" value="EM"/>
    <property type="resolution" value="3.20 A"/>
    <property type="chains" value="7=1-190"/>
</dbReference>
<dbReference type="PDBsum" id="6RDO"/>
<protein>
    <submittedName>
        <fullName evidence="1">Mitochondrial ATP synthase associated protein ASA7</fullName>
    </submittedName>
</protein>
<evidence type="ECO:0007829" key="2">
    <source>
        <dbReference type="PDB" id="6RD4"/>
    </source>
</evidence>
<dbReference type="PDB" id="6RE0">
    <property type="method" value="EM"/>
    <property type="resolution" value="3.60 A"/>
    <property type="chains" value="7=1-190"/>
</dbReference>
<dbReference type="EMDB" id="EMD-4852"/>
<dbReference type="PDBsum" id="6RDD"/>
<dbReference type="TCDB" id="3.A.2.1.11">
    <property type="family name" value="the h+- or na+-translocating f-type, v-type and a-type atpase (f-atpase) superfamily"/>
</dbReference>
<dbReference type="PDB" id="6RDF">
    <property type="method" value="EM"/>
    <property type="resolution" value="3.20 A"/>
    <property type="chains" value="7=1-190"/>
</dbReference>
<dbReference type="PDBsum" id="6REP"/>
<dbReference type="PDB" id="6RE6">
    <property type="method" value="EM"/>
    <property type="resolution" value="3.40 A"/>
    <property type="chains" value="7=1-190"/>
</dbReference>
<dbReference type="EMDB" id="EMD-4848"/>
<dbReference type="EMDB" id="EMD-4810"/>
<dbReference type="PDBsum" id="6RE8"/>
<dbReference type="EMDB" id="EMD-4853"/>
<dbReference type="PDB" id="6RE9">
    <property type="method" value="EM"/>
    <property type="resolution" value="3.90 A"/>
    <property type="chains" value="7=1-190"/>
</dbReference>
<dbReference type="PDB" id="6REC">
    <property type="method" value="EM"/>
    <property type="resolution" value="3.30 A"/>
    <property type="chains" value="7=1-190"/>
</dbReference>
<dbReference type="EMDB" id="EMD-4821"/>
<dbReference type="PDB" id="6RD9">
    <property type="method" value="EM"/>
    <property type="resolution" value="3.00 A"/>
    <property type="chains" value="7=1-190"/>
</dbReference>
<dbReference type="PDBsum" id="6RE6"/>
<dbReference type="EMDB" id="EMD-4846"/>
<dbReference type="EMDB" id="EMD-4845"/>
<dbReference type="PDBsum" id="6RE9"/>
<dbReference type="PDBsum" id="6RE3"/>
<dbReference type="PDBsum" id="6RDN"/>
<dbReference type="EMDB" id="EMD-4842"/>
<dbReference type="PDBsum" id="6RD6"/>
<dbReference type="EMDB" id="EMD-4833"/>
<dbReference type="PDB" id="6RDW">
    <property type="method" value="EM"/>
    <property type="resolution" value="3.80 A"/>
    <property type="chains" value="7=1-190"/>
</dbReference>
<dbReference type="EMDB" id="EMD-4816"/>
<dbReference type="PDB" id="6RE8">
    <property type="method" value="EM"/>
    <property type="resolution" value="3.80 A"/>
    <property type="chains" value="7=1-190"/>
</dbReference>
<dbReference type="PDB" id="6RDL">
    <property type="method" value="EM"/>
    <property type="resolution" value="3.70 A"/>
    <property type="chains" value="7=1-190"/>
</dbReference>
<dbReference type="EMDB" id="EMD-4805"/>
<dbReference type="EMDB" id="EMD-4834"/>
<dbReference type="PDB" id="6RET">
    <property type="method" value="EM"/>
    <property type="resolution" value="4.30 A"/>
    <property type="chains" value="7=1-190"/>
</dbReference>
<dbReference type="PDBsum" id="6RDQ"/>
<dbReference type="PDB" id="6RDD">
    <property type="method" value="EM"/>
    <property type="resolution" value="3.20 A"/>
    <property type="chains" value="7=1-190"/>
</dbReference>
<dbReference type="EMDB" id="EMD-4824"/>
<dbReference type="AlphaFoldDB" id="D8V7I2"/>
<dbReference type="PDB" id="6REB">
    <property type="method" value="EM"/>
    <property type="resolution" value="3.20 A"/>
    <property type="chains" value="7=1-190"/>
</dbReference>
<dbReference type="PDB" id="6RDR">
    <property type="method" value="EM"/>
    <property type="resolution" value="4.10 A"/>
    <property type="chains" value="7=1-190"/>
</dbReference>
<dbReference type="EMDB" id="EMD-4813"/>
<dbReference type="PDBsum" id="6RD4"/>
<reference evidence="1" key="1">
    <citation type="submission" date="2009-07" db="EMBL/GenBank/DDBJ databases">
        <authorList>
            <person name="Estrada-Cano A."/>
            <person name="Gonzalez-Halphen D."/>
        </authorList>
    </citation>
    <scope>NUCLEOTIDE SEQUENCE</scope>
</reference>
<dbReference type="EMDB" id="EMD-4818"/>
<dbReference type="EMDB" id="EMD-4830"/>
<dbReference type="PDBsum" id="6RDL"/>
<dbReference type="PDBsum" id="6RE0"/>
<dbReference type="EMDB" id="EMD-4828"/>
<dbReference type="PDBsum" id="6RDT"/>
<dbReference type="EMDB" id="EMD-4839"/>
<dbReference type="PDB" id="6RDA">
    <property type="method" value="EM"/>
    <property type="resolution" value="3.04 A"/>
    <property type="chains" value="7=1-190"/>
</dbReference>
<dbReference type="PDBsum" id="6REC"/>
<dbReference type="EMDB" id="EMD-4843"/>
<dbReference type="PDBsum" id="6REF"/>
<dbReference type="EMDB" id="EMD-4855"/>
<dbReference type="PDB" id="6RDX">
    <property type="method" value="EM"/>
    <property type="resolution" value="3.90 A"/>
    <property type="chains" value="7=1-190"/>
</dbReference>
<dbReference type="PDB" id="6RE3">
    <property type="method" value="EM"/>
    <property type="resolution" value="3.30 A"/>
    <property type="chains" value="7=1-190"/>
</dbReference>
<sequence>MSSVRAGVEAGRRDLTTFTFSGLQDAPVAALSGSIKLNVAAKAGKAEVTVAAGAAKAATQVSAAALRKLSGSKISLAEVARISVLHSSIQNYLLSLSNERYQLLSQWPDFTTMYGKDFYYRAHPEDLKKFYDAADEYYKLYETVTEFDSLSALASQVVPNYAARRRSTVHPAIGSTVADGAFTNFLLSKQ</sequence>
<dbReference type="EMDB" id="EMD-4827"/>
<evidence type="ECO:0000313" key="1">
    <source>
        <dbReference type="EMBL" id="ACU68928.1"/>
    </source>
</evidence>
<dbReference type="PDB" id="6REP">
    <property type="method" value="EM"/>
    <property type="resolution" value="3.10 A"/>
    <property type="chains" value="7=1-190"/>
</dbReference>
<dbReference type="PDBsum" id="6RDH"/>
<dbReference type="EMDB" id="EMD-4819"/>
<keyword evidence="2 3" id="KW-0002">3D-structure</keyword>
<dbReference type="PDB" id="6RD6">
    <property type="method" value="EM"/>
    <property type="resolution" value="2.75 A"/>
    <property type="chains" value="7=1-190"/>
</dbReference>
<dbReference type="PDBsum" id="6RDW"/>
<dbReference type="PDBsum" id="6RET"/>
<dbReference type="PDBsum" id="6RDF"/>
<dbReference type="PDBsum" id="6RDK"/>
<dbReference type="EMDB" id="EMD-4825"/>
<dbReference type="EMDB" id="EMD-4822"/>
<dbReference type="EMDB" id="EMD-4811"/>
<reference evidence="4" key="4">
    <citation type="journal article" date="2024" name="Science">
        <title>In situ structure and rotary states of mitochondrial ATP synthase in whole &amp;lt;i&amp;gt;Polytomella&amp;lt;/i&amp;gt; cells.</title>
        <authorList>
            <person name="Dietrich L."/>
            <person name="Agip A.A."/>
            <person name="Kunz C."/>
            <person name="Schwarz A."/>
            <person name="Kuhlbrandt W."/>
        </authorList>
    </citation>
    <scope>STRUCTURE BY ELECTRON MICROSCOPY (5.60 ANGSTROMS)</scope>
</reference>
<dbReference type="PDB" id="6RE5">
    <property type="method" value="EM"/>
    <property type="resolution" value="3.20 A"/>
    <property type="chains" value="7=1-190"/>
</dbReference>
<dbReference type="PDB" id="6RDC">
    <property type="method" value="EM"/>
    <property type="resolution" value="3.20 A"/>
    <property type="chains" value="7=1-190"/>
</dbReference>
<dbReference type="PDBsum" id="6REE"/>
<dbReference type="PDBsum" id="6RE5"/>
<organism evidence="1">
    <name type="scientific">Polytomella sp. Pringsheim 198.80</name>
    <dbReference type="NCBI Taxonomy" id="37502"/>
    <lineage>
        <taxon>Eukaryota</taxon>
        <taxon>Viridiplantae</taxon>
        <taxon>Chlorophyta</taxon>
        <taxon>core chlorophytes</taxon>
        <taxon>Chlorophyceae</taxon>
        <taxon>CS clade</taxon>
        <taxon>Chlamydomonadales</taxon>
        <taxon>Chlamydomonadaceae</taxon>
        <taxon>Polytomella</taxon>
    </lineage>
</organism>
<dbReference type="EMDB" id="EMD-4814"/>
<evidence type="ECO:0007829" key="4">
    <source>
        <dbReference type="PDB" id="9EVD"/>
    </source>
</evidence>
<dbReference type="EMDB" id="EMD-4856"/>
<dbReference type="PDB" id="6RDI">
    <property type="method" value="EM"/>
    <property type="resolution" value="3.20 A"/>
    <property type="chains" value="7=1-190"/>
</dbReference>
<dbReference type="EMDB" id="EMD-19999"/>
<dbReference type="EMDB" id="EMD-4807"/>
<dbReference type="EMDB" id="EMD-4831"/>
<dbReference type="PDB" id="9EVD">
    <property type="method" value="EM"/>
    <property type="resolution" value="5.60 A"/>
    <property type="chains" value="7=1-190"/>
</dbReference>
<dbReference type="PDBsum" id="6RDR"/>
<dbReference type="PDB" id="6RDZ">
    <property type="method" value="EM"/>
    <property type="resolution" value="3.50 A"/>
    <property type="chains" value="7=1-190"/>
</dbReference>
<dbReference type="PDB" id="6RD4">
    <property type="method" value="EM"/>
    <property type="resolution" value="2.90 A"/>
    <property type="chains" value="7=1-190"/>
</dbReference>
<dbReference type="EMDB" id="EMD-4836"/>
<accession>D8V7I2</accession>
<reference evidence="1" key="2">
    <citation type="journal article" date="2010" name="Biochim. Biophys. Acta">
        <title>Subunit-subunit interactions and overall topology of the dimeric mitochondrial ATP synthase of Polytomella sp.</title>
        <authorList>
            <person name="Cano-Estrada A."/>
            <person name="Vazquez-Acevedo M."/>
            <person name="Villavicencio-Queijeiro A."/>
            <person name="Figueroa-Martinez F."/>
            <person name="Miranda-Astudillo H."/>
            <person name="Cordeiro Y."/>
            <person name="Mignaco J.A."/>
            <person name="Foguel D."/>
            <person name="Cardol P."/>
            <person name="Lapaille M."/>
            <person name="Remacle C."/>
            <person name="Wilkens S."/>
            <person name="Gonzalez-Halphen D."/>
        </authorList>
    </citation>
    <scope>NUCLEOTIDE SEQUENCE</scope>
</reference>